<dbReference type="PANTHER" id="PTHR43649">
    <property type="entry name" value="ARABINOSE-BINDING PROTEIN-RELATED"/>
    <property type="match status" value="1"/>
</dbReference>
<dbReference type="PROSITE" id="PS51318">
    <property type="entry name" value="TAT"/>
    <property type="match status" value="1"/>
</dbReference>
<dbReference type="InterPro" id="IPR006059">
    <property type="entry name" value="SBP"/>
</dbReference>
<name>A0ABW3EU32_9ACTN</name>
<dbReference type="EMBL" id="JBHTJA010000043">
    <property type="protein sequence ID" value="MFD0902882.1"/>
    <property type="molecule type" value="Genomic_DNA"/>
</dbReference>
<proteinExistence type="predicted"/>
<evidence type="ECO:0000313" key="3">
    <source>
        <dbReference type="Proteomes" id="UP001596972"/>
    </source>
</evidence>
<dbReference type="Pfam" id="PF01547">
    <property type="entry name" value="SBP_bac_1"/>
    <property type="match status" value="1"/>
</dbReference>
<accession>A0ABW3EU32</accession>
<comment type="caution">
    <text evidence="2">The sequence shown here is derived from an EMBL/GenBank/DDBJ whole genome shotgun (WGS) entry which is preliminary data.</text>
</comment>
<dbReference type="Proteomes" id="UP001596972">
    <property type="component" value="Unassembled WGS sequence"/>
</dbReference>
<feature type="chain" id="PRO_5047422636" evidence="1">
    <location>
        <begin position="25"/>
        <end position="429"/>
    </location>
</feature>
<keyword evidence="1" id="KW-0732">Signal</keyword>
<dbReference type="PANTHER" id="PTHR43649:SF14">
    <property type="entry name" value="BLR3389 PROTEIN"/>
    <property type="match status" value="1"/>
</dbReference>
<dbReference type="Gene3D" id="3.40.190.10">
    <property type="entry name" value="Periplasmic binding protein-like II"/>
    <property type="match status" value="2"/>
</dbReference>
<evidence type="ECO:0000313" key="2">
    <source>
        <dbReference type="EMBL" id="MFD0902882.1"/>
    </source>
</evidence>
<sequence>MGISQPSRRSLLTALSAGAAIAVAAPALTACGGDGSGSGKVTIEWLDIATTEPSKTIYPEIAAAYEAAHPNVDIQLTNMENDAFKAKMTAVTASGDLPDIFVTWGGGVLKQRIDAGLVKPVDDSAFLDGFMPVALQPYQFDGKTYAVPYDMGMVGFWYNKDHFEKAGIAEPPATWAQFLDAVRKLKTAGITPIALAGKDKWPGHYYWAYLALRLAGPDGVKQAAEAQNFGTPPFVQAGQKLKELIDLDPFQQGFQGAAYDAPGGQAATMGAGKAGMELMGQWAPVVQKDASGQDLGDALGFFPFPAVEGGPGKVTDVFGGGNGHALGKDAPPEALDFLKFLMNKENEARLVSSGAFMPVVKGAESAIEDANRKQVAGMLNGATGFQLYLDQAFPPAVGQEVNDGVAQLMGGQATPQQVAQSITEAAEKA</sequence>
<keyword evidence="3" id="KW-1185">Reference proteome</keyword>
<evidence type="ECO:0000256" key="1">
    <source>
        <dbReference type="SAM" id="SignalP"/>
    </source>
</evidence>
<dbReference type="InterPro" id="IPR006311">
    <property type="entry name" value="TAT_signal"/>
</dbReference>
<dbReference type="RefSeq" id="WP_378301107.1">
    <property type="nucleotide sequence ID" value="NZ_JBHTJA010000043.1"/>
</dbReference>
<protein>
    <submittedName>
        <fullName evidence="2">Extracellular solute-binding protein</fullName>
    </submittedName>
</protein>
<organism evidence="2 3">
    <name type="scientific">Actinomadura sediminis</name>
    <dbReference type="NCBI Taxonomy" id="1038904"/>
    <lineage>
        <taxon>Bacteria</taxon>
        <taxon>Bacillati</taxon>
        <taxon>Actinomycetota</taxon>
        <taxon>Actinomycetes</taxon>
        <taxon>Streptosporangiales</taxon>
        <taxon>Thermomonosporaceae</taxon>
        <taxon>Actinomadura</taxon>
    </lineage>
</organism>
<dbReference type="SUPFAM" id="SSF53850">
    <property type="entry name" value="Periplasmic binding protein-like II"/>
    <property type="match status" value="1"/>
</dbReference>
<dbReference type="InterPro" id="IPR050490">
    <property type="entry name" value="Bact_solute-bd_prot1"/>
</dbReference>
<reference evidence="3" key="1">
    <citation type="journal article" date="2019" name="Int. J. Syst. Evol. Microbiol.">
        <title>The Global Catalogue of Microorganisms (GCM) 10K type strain sequencing project: providing services to taxonomists for standard genome sequencing and annotation.</title>
        <authorList>
            <consortium name="The Broad Institute Genomics Platform"/>
            <consortium name="The Broad Institute Genome Sequencing Center for Infectious Disease"/>
            <person name="Wu L."/>
            <person name="Ma J."/>
        </authorList>
    </citation>
    <scope>NUCLEOTIDE SEQUENCE [LARGE SCALE GENOMIC DNA]</scope>
    <source>
        <strain evidence="3">JCM 31202</strain>
    </source>
</reference>
<feature type="signal peptide" evidence="1">
    <location>
        <begin position="1"/>
        <end position="24"/>
    </location>
</feature>
<gene>
    <name evidence="2" type="ORF">ACFQ11_20965</name>
</gene>